<organism evidence="16 17">
    <name type="scientific">Arabidopsis arenosa</name>
    <name type="common">Sand rock-cress</name>
    <name type="synonym">Cardaminopsis arenosa</name>
    <dbReference type="NCBI Taxonomy" id="38785"/>
    <lineage>
        <taxon>Eukaryota</taxon>
        <taxon>Viridiplantae</taxon>
        <taxon>Streptophyta</taxon>
        <taxon>Embryophyta</taxon>
        <taxon>Tracheophyta</taxon>
        <taxon>Spermatophyta</taxon>
        <taxon>Magnoliopsida</taxon>
        <taxon>eudicotyledons</taxon>
        <taxon>Gunneridae</taxon>
        <taxon>Pentapetalae</taxon>
        <taxon>rosids</taxon>
        <taxon>malvids</taxon>
        <taxon>Brassicales</taxon>
        <taxon>Brassicaceae</taxon>
        <taxon>Camelineae</taxon>
        <taxon>Arabidopsis</taxon>
    </lineage>
</organism>
<dbReference type="AlphaFoldDB" id="A0A8S1ZFY7"/>
<evidence type="ECO:0000256" key="8">
    <source>
        <dbReference type="ARBA" id="ARBA00031370"/>
    </source>
</evidence>
<dbReference type="GO" id="GO:0004050">
    <property type="term" value="F:apyrase activity"/>
    <property type="evidence" value="ECO:0007669"/>
    <property type="project" value="UniProtKB-EC"/>
</dbReference>
<dbReference type="Gene3D" id="3.30.420.40">
    <property type="match status" value="2"/>
</dbReference>
<dbReference type="SUPFAM" id="SSF57850">
    <property type="entry name" value="RING/U-box"/>
    <property type="match status" value="1"/>
</dbReference>
<feature type="transmembrane region" description="Helical" evidence="14">
    <location>
        <begin position="1135"/>
        <end position="1154"/>
    </location>
</feature>
<evidence type="ECO:0000256" key="5">
    <source>
        <dbReference type="ARBA" id="ARBA00022801"/>
    </source>
</evidence>
<dbReference type="GO" id="GO:0005524">
    <property type="term" value="F:ATP binding"/>
    <property type="evidence" value="ECO:0007669"/>
    <property type="project" value="UniProtKB-KW"/>
</dbReference>
<dbReference type="Pfam" id="PF12428">
    <property type="entry name" value="DUF3675"/>
    <property type="match status" value="1"/>
</dbReference>
<dbReference type="SMART" id="SM00744">
    <property type="entry name" value="RINGv"/>
    <property type="match status" value="1"/>
</dbReference>
<dbReference type="CDD" id="cd16495">
    <property type="entry name" value="RING_CH-C4HC3_MARCH"/>
    <property type="match status" value="1"/>
</dbReference>
<feature type="domain" description="RING-CH-type" evidence="15">
    <location>
        <begin position="1015"/>
        <end position="1075"/>
    </location>
</feature>
<reference evidence="16" key="1">
    <citation type="submission" date="2021-01" db="EMBL/GenBank/DDBJ databases">
        <authorList>
            <person name="Bezrukov I."/>
        </authorList>
    </citation>
    <scope>NUCLEOTIDE SEQUENCE</scope>
</reference>
<dbReference type="EMBL" id="LR999451">
    <property type="protein sequence ID" value="CAE5957449.1"/>
    <property type="molecule type" value="Genomic_DNA"/>
</dbReference>
<dbReference type="PANTHER" id="PTHR11782">
    <property type="entry name" value="ADENOSINE/GUANOSINE DIPHOSPHATASE"/>
    <property type="match status" value="1"/>
</dbReference>
<dbReference type="CDD" id="cd24042">
    <property type="entry name" value="ASKHA_NBD_AtAPY3-like"/>
    <property type="match status" value="2"/>
</dbReference>
<feature type="active site" description="Proton acceptor" evidence="12">
    <location>
        <position position="196"/>
    </location>
</feature>
<keyword evidence="3" id="KW-0479">Metal-binding</keyword>
<evidence type="ECO:0000256" key="10">
    <source>
        <dbReference type="ARBA" id="ARBA00032306"/>
    </source>
</evidence>
<feature type="binding site" evidence="13">
    <location>
        <begin position="226"/>
        <end position="230"/>
    </location>
    <ligand>
        <name>ATP</name>
        <dbReference type="ChEBI" id="CHEBI:30616"/>
    </ligand>
</feature>
<feature type="transmembrane region" description="Helical" evidence="14">
    <location>
        <begin position="508"/>
        <end position="534"/>
    </location>
</feature>
<gene>
    <name evidence="16" type="ORF">AARE701A_LOCUS1155</name>
</gene>
<evidence type="ECO:0000256" key="12">
    <source>
        <dbReference type="PIRSR" id="PIRSR600407-1"/>
    </source>
</evidence>
<dbReference type="Gene3D" id="3.30.420.150">
    <property type="entry name" value="Exopolyphosphatase. Domain 2"/>
    <property type="match status" value="2"/>
</dbReference>
<keyword evidence="14" id="KW-0812">Transmembrane</keyword>
<dbReference type="Pfam" id="PF01150">
    <property type="entry name" value="GDA1_CD39"/>
    <property type="match status" value="2"/>
</dbReference>
<dbReference type="EC" id="3.6.1.5" evidence="2"/>
<dbReference type="InterPro" id="IPR022143">
    <property type="entry name" value="DUF3675"/>
</dbReference>
<dbReference type="PANTHER" id="PTHR11782:SF100">
    <property type="entry name" value="APYRASE 3-RELATED"/>
    <property type="match status" value="1"/>
</dbReference>
<evidence type="ECO:0000256" key="2">
    <source>
        <dbReference type="ARBA" id="ARBA00012148"/>
    </source>
</evidence>
<keyword evidence="13" id="KW-0547">Nucleotide-binding</keyword>
<keyword evidence="17" id="KW-1185">Reference proteome</keyword>
<sequence>MTPEMDALKVQILPEHHQSLPYTFTKPKSKPTKSLILLIVASVTVTLGLLYVFNSVLSSGSLLGRRCTLRYSVLIDAGSSGTRVHVFGYWFESGKPVFDFGEKHYANLKLTPGLSAYADNPEGASVSVTKLVEFAKQRIPQRMLRKSDVRLMATAGMRLLEVPVQEQILDVTRRVLRSSGFMFRDEWATVISGSDEGIYAWIIANYALGSLGTDPLETTGIVELGGASAQVTFVSSEHVPPEFSRTISYGNVSYTIYSHSFLNYGKDAAVKRLLETLQNSANSTVDGIVEDPCTPKGYIYDTNSKKYSSGFLADESKLKGSLEAAGNFSKCRSATFALLQEGKENCQYEHCSIGSTFTPDLQGSFLATSNFYYTAKFFELEEKGWLSELIPAGKRYCGEEWSKLILEYPTTDEEYLRGYCFSSAYIISMLHDSLGIALDDERITYANKAGEKHIPLDWALGAFILDAVEKIKSEMDALKVQILPGNQSSPSSTYMLTKPKSKKATKPIIMLIVASVAITLGLLFVFSSNSVLFSGSFIRRSSLRYSVIIDAGSSGTRIHVFGYWLESGKPVFDFGEEHYASLKLSPGLSSYADNPEGASVSVTKLVEFAKGRIPKRMLKKSDIRLMATAGMRLLEVPVQEQILDVTRRVLRSSGFKFQDEWASVISGSDEGVYAWVVANHALGSLGGDPLQTTGIVELGGASAQVTFVPSDHVPPEFSRIISYGNVSYTIYSHSFLDFGQDAAQDKLLESLQNSVADSTGDGIVEDPCTPKGYIYDTNSQKDSSGFLAEESKFKASLQVQAAGDFSKCRSATSAMLQEGKENCAYKHCSIGSTFTPNLQGSFLATENFYHTSKFLGLEEKNWLSEMIPAGKNFCGEEWSKLKEKYPTTKDKYLHRYCFSSAYIISMLHDSLGVALDDERIKYASKAGEEDIPLDWALGAFILNTHTPTSDYNGKSRKMLGFKDFNLDFVPVVLRNTEMSNHTVVYVNGLIRPVLAEAENMRPESPAVAVDNAIDIYDGDTTECRICQEECDIKNLESPCACNGSLKYAHRKCVQRWCNEKGNTICEICHQPYQAGYTSPPPPPQSEETTIDIGGGWRISGLDLDDPRLLAIAEAERQILESEYDDYTASDTNGAAFFRSAALILMTLLLLRHALTIPDYADGEDDPSSILSLFLLRAASFLLPCYIMASAISILHRRRQRQEAAALATRFALVLSSRQPRAVINYLSMEP</sequence>
<dbReference type="GO" id="GO:0016020">
    <property type="term" value="C:membrane"/>
    <property type="evidence" value="ECO:0007669"/>
    <property type="project" value="TreeGrafter"/>
</dbReference>
<feature type="transmembrane region" description="Helical" evidence="14">
    <location>
        <begin position="1174"/>
        <end position="1194"/>
    </location>
</feature>
<dbReference type="Pfam" id="PF12906">
    <property type="entry name" value="RINGv"/>
    <property type="match status" value="1"/>
</dbReference>
<evidence type="ECO:0000259" key="15">
    <source>
        <dbReference type="PROSITE" id="PS51292"/>
    </source>
</evidence>
<dbReference type="GO" id="GO:0009134">
    <property type="term" value="P:nucleoside diphosphate catabolic process"/>
    <property type="evidence" value="ECO:0007669"/>
    <property type="project" value="TreeGrafter"/>
</dbReference>
<keyword evidence="14" id="KW-0472">Membrane</keyword>
<name>A0A8S1ZFY7_ARAAE</name>
<comment type="catalytic activity">
    <reaction evidence="11">
        <text>a ribonucleoside 5'-triphosphate + 2 H2O = a ribonucleoside 5'-phosphate + 2 phosphate + 2 H(+)</text>
        <dbReference type="Rhea" id="RHEA:36795"/>
        <dbReference type="ChEBI" id="CHEBI:15377"/>
        <dbReference type="ChEBI" id="CHEBI:15378"/>
        <dbReference type="ChEBI" id="CHEBI:43474"/>
        <dbReference type="ChEBI" id="CHEBI:58043"/>
        <dbReference type="ChEBI" id="CHEBI:61557"/>
        <dbReference type="EC" id="3.6.1.5"/>
    </reaction>
</comment>
<accession>A0A8S1ZFY7</accession>
<keyword evidence="14" id="KW-1133">Transmembrane helix</keyword>
<comment type="similarity">
    <text evidence="1">Belongs to the GDA1/CD39 NTPase family.</text>
</comment>
<evidence type="ECO:0000256" key="6">
    <source>
        <dbReference type="ARBA" id="ARBA00022833"/>
    </source>
</evidence>
<protein>
    <recommendedName>
        <fullName evidence="2">apyrase</fullName>
        <ecNumber evidence="2">3.6.1.5</ecNumber>
    </recommendedName>
    <alternativeName>
        <fullName evidence="9">ATP-diphosphatase</fullName>
    </alternativeName>
    <alternativeName>
        <fullName evidence="10">ATP-diphosphohydrolase</fullName>
    </alternativeName>
    <alternativeName>
        <fullName evidence="7">Adenosine diphosphatase</fullName>
    </alternativeName>
    <alternativeName>
        <fullName evidence="8">NTPDase</fullName>
    </alternativeName>
</protein>
<evidence type="ECO:0000256" key="1">
    <source>
        <dbReference type="ARBA" id="ARBA00009283"/>
    </source>
</evidence>
<dbReference type="Proteomes" id="UP000682877">
    <property type="component" value="Chromosome 1"/>
</dbReference>
<dbReference type="Gene3D" id="3.30.40.10">
    <property type="entry name" value="Zinc/RING finger domain, C3HC4 (zinc finger)"/>
    <property type="match status" value="1"/>
</dbReference>
<dbReference type="GO" id="GO:0017110">
    <property type="term" value="F:nucleoside diphosphate phosphatase activity"/>
    <property type="evidence" value="ECO:0007669"/>
    <property type="project" value="TreeGrafter"/>
</dbReference>
<evidence type="ECO:0000256" key="11">
    <source>
        <dbReference type="ARBA" id="ARBA00049175"/>
    </source>
</evidence>
<evidence type="ECO:0000256" key="7">
    <source>
        <dbReference type="ARBA" id="ARBA00030084"/>
    </source>
</evidence>
<evidence type="ECO:0000256" key="14">
    <source>
        <dbReference type="SAM" id="Phobius"/>
    </source>
</evidence>
<keyword evidence="5" id="KW-0378">Hydrolase</keyword>
<keyword evidence="13" id="KW-0067">ATP-binding</keyword>
<evidence type="ECO:0000256" key="9">
    <source>
        <dbReference type="ARBA" id="ARBA00031428"/>
    </source>
</evidence>
<evidence type="ECO:0000256" key="3">
    <source>
        <dbReference type="ARBA" id="ARBA00022723"/>
    </source>
</evidence>
<dbReference type="InterPro" id="IPR000407">
    <property type="entry name" value="GDA1_CD39_NTPase"/>
</dbReference>
<evidence type="ECO:0000256" key="13">
    <source>
        <dbReference type="PIRSR" id="PIRSR600407-2"/>
    </source>
</evidence>
<dbReference type="InterPro" id="IPR013083">
    <property type="entry name" value="Znf_RING/FYVE/PHD"/>
</dbReference>
<keyword evidence="4" id="KW-0863">Zinc-finger</keyword>
<dbReference type="InterPro" id="IPR011016">
    <property type="entry name" value="Znf_RING-CH"/>
</dbReference>
<dbReference type="PROSITE" id="PS51292">
    <property type="entry name" value="ZF_RING_CH"/>
    <property type="match status" value="1"/>
</dbReference>
<evidence type="ECO:0000313" key="16">
    <source>
        <dbReference type="EMBL" id="CAE5957449.1"/>
    </source>
</evidence>
<evidence type="ECO:0000313" key="17">
    <source>
        <dbReference type="Proteomes" id="UP000682877"/>
    </source>
</evidence>
<evidence type="ECO:0000256" key="4">
    <source>
        <dbReference type="ARBA" id="ARBA00022771"/>
    </source>
</evidence>
<dbReference type="GO" id="GO:0008270">
    <property type="term" value="F:zinc ion binding"/>
    <property type="evidence" value="ECO:0007669"/>
    <property type="project" value="UniProtKB-KW"/>
</dbReference>
<keyword evidence="6" id="KW-0862">Zinc</keyword>
<feature type="transmembrane region" description="Helical" evidence="14">
    <location>
        <begin position="35"/>
        <end position="53"/>
    </location>
</feature>
<proteinExistence type="inferred from homology"/>